<evidence type="ECO:0000313" key="5">
    <source>
        <dbReference type="Proteomes" id="UP001139035"/>
    </source>
</evidence>
<dbReference type="InterPro" id="IPR036856">
    <property type="entry name" value="Ald_Oxase/Xan_DH_a/b_sf"/>
</dbReference>
<keyword evidence="1" id="KW-0500">Molybdenum</keyword>
<name>A0A9X1NZR6_9HYPH</name>
<dbReference type="GO" id="GO:0016491">
    <property type="term" value="F:oxidoreductase activity"/>
    <property type="evidence" value="ECO:0007669"/>
    <property type="project" value="UniProtKB-KW"/>
</dbReference>
<gene>
    <name evidence="4" type="ORF">LZD57_03975</name>
</gene>
<dbReference type="InterPro" id="IPR008274">
    <property type="entry name" value="AldOxase/xan_DH_MoCoBD1"/>
</dbReference>
<dbReference type="Pfam" id="PF02738">
    <property type="entry name" value="MoCoBD_1"/>
    <property type="match status" value="1"/>
</dbReference>
<comment type="caution">
    <text evidence="4">The sequence shown here is derived from an EMBL/GenBank/DDBJ whole genome shotgun (WGS) entry which is preliminary data.</text>
</comment>
<feature type="domain" description="Aldehyde oxidase/xanthine dehydrogenase a/b hammerhead" evidence="3">
    <location>
        <begin position="35"/>
        <end position="150"/>
    </location>
</feature>
<evidence type="ECO:0000256" key="1">
    <source>
        <dbReference type="ARBA" id="ARBA00022505"/>
    </source>
</evidence>
<dbReference type="Gene3D" id="3.30.365.10">
    <property type="entry name" value="Aldehyde oxidase/xanthine dehydrogenase, molybdopterin binding domain"/>
    <property type="match status" value="4"/>
</dbReference>
<keyword evidence="5" id="KW-1185">Reference proteome</keyword>
<dbReference type="SMART" id="SM01008">
    <property type="entry name" value="Ald_Xan_dh_C"/>
    <property type="match status" value="1"/>
</dbReference>
<dbReference type="PANTHER" id="PTHR11908:SF132">
    <property type="entry name" value="ALDEHYDE OXIDASE 1-RELATED"/>
    <property type="match status" value="1"/>
</dbReference>
<dbReference type="AlphaFoldDB" id="A0A9X1NZR6"/>
<dbReference type="PANTHER" id="PTHR11908">
    <property type="entry name" value="XANTHINE DEHYDROGENASE"/>
    <property type="match status" value="1"/>
</dbReference>
<dbReference type="Pfam" id="PF20256">
    <property type="entry name" value="MoCoBD_2"/>
    <property type="match status" value="1"/>
</dbReference>
<dbReference type="InterPro" id="IPR000674">
    <property type="entry name" value="Ald_Oxase/Xan_DH_a/b"/>
</dbReference>
<organism evidence="4 5">
    <name type="scientific">Jiella avicenniae</name>
    <dbReference type="NCBI Taxonomy" id="2907202"/>
    <lineage>
        <taxon>Bacteria</taxon>
        <taxon>Pseudomonadati</taxon>
        <taxon>Pseudomonadota</taxon>
        <taxon>Alphaproteobacteria</taxon>
        <taxon>Hyphomicrobiales</taxon>
        <taxon>Aurantimonadaceae</taxon>
        <taxon>Jiella</taxon>
    </lineage>
</organism>
<accession>A0A9X1NZR6</accession>
<protein>
    <submittedName>
        <fullName evidence="4">Xanthine dehydrogenase family protein molybdopterin-binding subunit</fullName>
    </submittedName>
</protein>
<dbReference type="InterPro" id="IPR037165">
    <property type="entry name" value="AldOxase/xan_DH_Mopterin-bd_sf"/>
</dbReference>
<dbReference type="Proteomes" id="UP001139035">
    <property type="component" value="Unassembled WGS sequence"/>
</dbReference>
<dbReference type="Pfam" id="PF01315">
    <property type="entry name" value="Ald_Xan_dh_C"/>
    <property type="match status" value="1"/>
</dbReference>
<proteinExistence type="predicted"/>
<evidence type="ECO:0000256" key="2">
    <source>
        <dbReference type="ARBA" id="ARBA00023002"/>
    </source>
</evidence>
<dbReference type="GO" id="GO:0005506">
    <property type="term" value="F:iron ion binding"/>
    <property type="evidence" value="ECO:0007669"/>
    <property type="project" value="InterPro"/>
</dbReference>
<dbReference type="SUPFAM" id="SSF54665">
    <property type="entry name" value="CO dehydrogenase molybdoprotein N-domain-like"/>
    <property type="match status" value="1"/>
</dbReference>
<sequence>MTSAPETTAPIGMIRTDTPAIGRSMPRAETRRLLAGRGRYVDDGAPRGCLHAAFLRSPFAHARFTIADTSTAAGLSGVVAVLTAADLAPVCRPWQCRSGAFPGLVSPVQRALADGRVAFQGEPVAMVVAESRARAEDALDLIAVDWEELPAVASLAAALSAEALTHPELADNVAWRTEFGSADFDAVFAGADFVVEERFAFERKTGVSLEPRGVLAEFDPAEGLLDVRISHQMPHQLQLHIAEQLDLPIGRVRVACGDVGGGFGIKMHVYPDELATCAAAKLLGRPVKFVADRIEALATDIHAREHQVDARMAVDGEGRILGFDIHDVQGLGAYSVFPRSSTTEAMSVLRAMGGPYRFEAYRARLECLLQNKSLTGQYRSVGHPIACAVTERLVDLAAARRGEDPLAFRRRNLLPVEAMPWTNPAGGRMFELSHHACLDAMIGLVDLDAKREEVRAGRAAGRLLGLGFASFVEFTATGSQAYGAAGVKVAAGDTVVASLEPSGSVRAQASASEIGQGVRQALAQVLADGVGLDPSNVRVETGDTRTAPHGGGAWASRGAAIAGEAAWRAGRRLRGEILAAVAALVQAKPADLDIRAGEVVEVATGTPRMTLADLADLVLFRSHELPAGVRPQFTVAEQYHRDDDPFLPTNGIQAAMVEIDRATGFVRLLGHWVVEDCGRIINPLLVDEQIRGGVVQGIGEALYEACRYDAAGQFTSGTLADYLVPMAGDLPEIAIGHVETPYSGSSVGAKGAGEAGTCGAPAAILNAVNDALAPHGASLAALPIKPVSVLRALGDLGAGEAP</sequence>
<dbReference type="EMBL" id="JAJUWU010000003">
    <property type="protein sequence ID" value="MCE7027139.1"/>
    <property type="molecule type" value="Genomic_DNA"/>
</dbReference>
<dbReference type="Gene3D" id="3.90.1170.50">
    <property type="entry name" value="Aldehyde oxidase/xanthine dehydrogenase, a/b hammerhead"/>
    <property type="match status" value="1"/>
</dbReference>
<keyword evidence="2" id="KW-0560">Oxidoreductase</keyword>
<dbReference type="InterPro" id="IPR046867">
    <property type="entry name" value="AldOxase/xan_DH_MoCoBD2"/>
</dbReference>
<dbReference type="RefSeq" id="WP_233717815.1">
    <property type="nucleotide sequence ID" value="NZ_JAJUWU010000003.1"/>
</dbReference>
<reference evidence="4" key="1">
    <citation type="submission" date="2022-01" db="EMBL/GenBank/DDBJ databases">
        <title>Jiella avicenniae sp. nov., a novel endophytic bacterium isolated from bark of Avicennia marina.</title>
        <authorList>
            <person name="Tuo L."/>
        </authorList>
    </citation>
    <scope>NUCLEOTIDE SEQUENCE</scope>
    <source>
        <strain evidence="4">CBK1P-4</strain>
    </source>
</reference>
<dbReference type="SUPFAM" id="SSF56003">
    <property type="entry name" value="Molybdenum cofactor-binding domain"/>
    <property type="match status" value="1"/>
</dbReference>
<evidence type="ECO:0000259" key="3">
    <source>
        <dbReference type="SMART" id="SM01008"/>
    </source>
</evidence>
<dbReference type="InterPro" id="IPR016208">
    <property type="entry name" value="Ald_Oxase/xanthine_DH-like"/>
</dbReference>
<evidence type="ECO:0000313" key="4">
    <source>
        <dbReference type="EMBL" id="MCE7027139.1"/>
    </source>
</evidence>